<feature type="domain" description="Integrase lambda-type N-terminal DNA-binding" evidence="5">
    <location>
        <begin position="44"/>
        <end position="112"/>
    </location>
</feature>
<protein>
    <submittedName>
        <fullName evidence="7">Uncharacterized protein</fullName>
    </submittedName>
</protein>
<keyword evidence="8" id="KW-1185">Reference proteome</keyword>
<dbReference type="Gene3D" id="1.10.150.130">
    <property type="match status" value="1"/>
</dbReference>
<dbReference type="Gene3D" id="1.10.443.10">
    <property type="entry name" value="Intergrase catalytic core"/>
    <property type="match status" value="1"/>
</dbReference>
<evidence type="ECO:0000256" key="3">
    <source>
        <dbReference type="ARBA" id="ARBA00023125"/>
    </source>
</evidence>
<keyword evidence="4" id="KW-0233">DNA recombination</keyword>
<evidence type="ECO:0000259" key="6">
    <source>
        <dbReference type="Pfam" id="PF22022"/>
    </source>
</evidence>
<evidence type="ECO:0000256" key="4">
    <source>
        <dbReference type="ARBA" id="ARBA00023172"/>
    </source>
</evidence>
<dbReference type="InterPro" id="IPR010998">
    <property type="entry name" value="Integrase_recombinase_N"/>
</dbReference>
<dbReference type="AlphaFoldDB" id="A0A5B0G4E5"/>
<dbReference type="GO" id="GO:0008907">
    <property type="term" value="F:integrase activity"/>
    <property type="evidence" value="ECO:0007669"/>
    <property type="project" value="InterPro"/>
</dbReference>
<dbReference type="InterPro" id="IPR015094">
    <property type="entry name" value="Integrase_lambda-typ_DNA-bd_N"/>
</dbReference>
<sequence>MDQERQDLPPAHEGRSSLLCRPECNVPGWHDAPTARAENPAIIMAARPRIRKRANWPENLHEPRSGYYTWRDPRDKKTHILGRMPLAQAIHEAQEANVVASHGTFTHTLAQRMMQGHETIADLLDKMPTDGVKRSTVEHRKHLDRLIRVEIGTVECSALATKHIAEMLEKIQARGKMQWATHIRSRMRAVCRRGMALGWMEKNPAEATEKPKVRVKRRRLKLEEFNEILEQAPKVAPWLANAMLLALVSGQDRSTIGRWERSFVRDGVAILQRTKTGIRIAIPLELHMDVIDMSLADIIAQCKATGVVSKYLIHHIRGNVMAPKGSAIKLDTITEKFSAARDLAGITGDDAPTFHEIRSLSKRLYMEQGGVDTKALLGHMSDAIADLYANSRGLEPLKVRINGK</sequence>
<dbReference type="InterPro" id="IPR050808">
    <property type="entry name" value="Phage_Integrase"/>
</dbReference>
<evidence type="ECO:0000256" key="1">
    <source>
        <dbReference type="ARBA" id="ARBA00008857"/>
    </source>
</evidence>
<reference evidence="7 8" key="1">
    <citation type="submission" date="2019-08" db="EMBL/GenBank/DDBJ databases">
        <title>Paraburkholderia sp. DCY113.</title>
        <authorList>
            <person name="Kang J."/>
        </authorList>
    </citation>
    <scope>NUCLEOTIDE SEQUENCE [LARGE SCALE GENOMIC DNA]</scope>
    <source>
        <strain evidence="7 8">DCY113</strain>
    </source>
</reference>
<gene>
    <name evidence="7" type="ORF">FVF58_48530</name>
</gene>
<comment type="similarity">
    <text evidence="1">Belongs to the 'phage' integrase family.</text>
</comment>
<keyword evidence="2" id="KW-0229">DNA integration</keyword>
<organism evidence="7 8">
    <name type="scientific">Paraburkholderia panacisoli</name>
    <dbReference type="NCBI Taxonomy" id="2603818"/>
    <lineage>
        <taxon>Bacteria</taxon>
        <taxon>Pseudomonadati</taxon>
        <taxon>Pseudomonadota</taxon>
        <taxon>Betaproteobacteria</taxon>
        <taxon>Burkholderiales</taxon>
        <taxon>Burkholderiaceae</taxon>
        <taxon>Paraburkholderia</taxon>
    </lineage>
</organism>
<dbReference type="GO" id="GO:0003677">
    <property type="term" value="F:DNA binding"/>
    <property type="evidence" value="ECO:0007669"/>
    <property type="project" value="UniProtKB-KW"/>
</dbReference>
<evidence type="ECO:0000256" key="2">
    <source>
        <dbReference type="ARBA" id="ARBA00022908"/>
    </source>
</evidence>
<dbReference type="InterPro" id="IPR011010">
    <property type="entry name" value="DNA_brk_join_enz"/>
</dbReference>
<evidence type="ECO:0000313" key="7">
    <source>
        <dbReference type="EMBL" id="KAA0997578.1"/>
    </source>
</evidence>
<dbReference type="EMBL" id="VTUZ01000080">
    <property type="protein sequence ID" value="KAA0997578.1"/>
    <property type="molecule type" value="Genomic_DNA"/>
</dbReference>
<dbReference type="PANTHER" id="PTHR30629">
    <property type="entry name" value="PROPHAGE INTEGRASE"/>
    <property type="match status" value="1"/>
</dbReference>
<dbReference type="Pfam" id="PF09003">
    <property type="entry name" value="Arm-DNA-bind_1"/>
    <property type="match status" value="1"/>
</dbReference>
<dbReference type="GO" id="GO:0006310">
    <property type="term" value="P:DNA recombination"/>
    <property type="evidence" value="ECO:0007669"/>
    <property type="project" value="UniProtKB-KW"/>
</dbReference>
<dbReference type="SUPFAM" id="SSF56349">
    <property type="entry name" value="DNA breaking-rejoining enzymes"/>
    <property type="match status" value="1"/>
</dbReference>
<evidence type="ECO:0000313" key="8">
    <source>
        <dbReference type="Proteomes" id="UP000325273"/>
    </source>
</evidence>
<dbReference type="InterPro" id="IPR053876">
    <property type="entry name" value="Phage_int_M"/>
</dbReference>
<dbReference type="Proteomes" id="UP000325273">
    <property type="component" value="Unassembled WGS sequence"/>
</dbReference>
<evidence type="ECO:0000259" key="5">
    <source>
        <dbReference type="Pfam" id="PF09003"/>
    </source>
</evidence>
<name>A0A5B0G4E5_9BURK</name>
<dbReference type="Pfam" id="PF22022">
    <property type="entry name" value="Phage_int_M"/>
    <property type="match status" value="1"/>
</dbReference>
<dbReference type="InterPro" id="IPR016177">
    <property type="entry name" value="DNA-bd_dom_sf"/>
</dbReference>
<dbReference type="InterPro" id="IPR013762">
    <property type="entry name" value="Integrase-like_cat_sf"/>
</dbReference>
<accession>A0A5B0G4E5</accession>
<dbReference type="SUPFAM" id="SSF54171">
    <property type="entry name" value="DNA-binding domain"/>
    <property type="match status" value="1"/>
</dbReference>
<keyword evidence="3" id="KW-0238">DNA-binding</keyword>
<dbReference type="Gene3D" id="3.30.160.60">
    <property type="entry name" value="Classic Zinc Finger"/>
    <property type="match status" value="1"/>
</dbReference>
<comment type="caution">
    <text evidence="7">The sequence shown here is derived from an EMBL/GenBank/DDBJ whole genome shotgun (WGS) entry which is preliminary data.</text>
</comment>
<dbReference type="PANTHER" id="PTHR30629:SF2">
    <property type="entry name" value="PROPHAGE INTEGRASE INTS-RELATED"/>
    <property type="match status" value="1"/>
</dbReference>
<feature type="domain" description="Phage integrase central" evidence="6">
    <location>
        <begin position="137"/>
        <end position="208"/>
    </location>
</feature>
<proteinExistence type="inferred from homology"/>